<evidence type="ECO:0000313" key="2">
    <source>
        <dbReference type="Proteomes" id="UP000281553"/>
    </source>
</evidence>
<proteinExistence type="predicted"/>
<sequence>MVSSLHSLSLAPGRQAFHQQVLSDTSTGSLDRLLQQHHDKLSRPSGREAIIPGKTHHLLHRLENFAHSFYYISHAAASANCELNRIGAAPGCIDSGDNYPGSDCFSPSLASAKRVRKIT</sequence>
<gene>
    <name evidence="1" type="ORF">DILT_LOCUS19523</name>
</gene>
<protein>
    <submittedName>
        <fullName evidence="1">Uncharacterized protein</fullName>
    </submittedName>
</protein>
<dbReference type="AlphaFoldDB" id="A0A3P7NVD9"/>
<dbReference type="EMBL" id="UYRU01114622">
    <property type="protein sequence ID" value="VDN45100.1"/>
    <property type="molecule type" value="Genomic_DNA"/>
</dbReference>
<reference evidence="1 2" key="1">
    <citation type="submission" date="2018-11" db="EMBL/GenBank/DDBJ databases">
        <authorList>
            <consortium name="Pathogen Informatics"/>
        </authorList>
    </citation>
    <scope>NUCLEOTIDE SEQUENCE [LARGE SCALE GENOMIC DNA]</scope>
</reference>
<name>A0A3P7NVD9_DIBLA</name>
<evidence type="ECO:0000313" key="1">
    <source>
        <dbReference type="EMBL" id="VDN45100.1"/>
    </source>
</evidence>
<keyword evidence="2" id="KW-1185">Reference proteome</keyword>
<dbReference type="Proteomes" id="UP000281553">
    <property type="component" value="Unassembled WGS sequence"/>
</dbReference>
<accession>A0A3P7NVD9</accession>
<organism evidence="1 2">
    <name type="scientific">Dibothriocephalus latus</name>
    <name type="common">Fish tapeworm</name>
    <name type="synonym">Diphyllobothrium latum</name>
    <dbReference type="NCBI Taxonomy" id="60516"/>
    <lineage>
        <taxon>Eukaryota</taxon>
        <taxon>Metazoa</taxon>
        <taxon>Spiralia</taxon>
        <taxon>Lophotrochozoa</taxon>
        <taxon>Platyhelminthes</taxon>
        <taxon>Cestoda</taxon>
        <taxon>Eucestoda</taxon>
        <taxon>Diphyllobothriidea</taxon>
        <taxon>Diphyllobothriidae</taxon>
        <taxon>Dibothriocephalus</taxon>
    </lineage>
</organism>